<dbReference type="AlphaFoldDB" id="A0A0F8Y8K0"/>
<feature type="non-terminal residue" evidence="1">
    <location>
        <position position="1"/>
    </location>
</feature>
<comment type="caution">
    <text evidence="1">The sequence shown here is derived from an EMBL/GenBank/DDBJ whole genome shotgun (WGS) entry which is preliminary data.</text>
</comment>
<reference evidence="1" key="1">
    <citation type="journal article" date="2015" name="Nature">
        <title>Complex archaea that bridge the gap between prokaryotes and eukaryotes.</title>
        <authorList>
            <person name="Spang A."/>
            <person name="Saw J.H."/>
            <person name="Jorgensen S.L."/>
            <person name="Zaremba-Niedzwiedzka K."/>
            <person name="Martijn J."/>
            <person name="Lind A.E."/>
            <person name="van Eijk R."/>
            <person name="Schleper C."/>
            <person name="Guy L."/>
            <person name="Ettema T.J."/>
        </authorList>
    </citation>
    <scope>NUCLEOTIDE SEQUENCE</scope>
</reference>
<protein>
    <submittedName>
        <fullName evidence="1">Uncharacterized protein</fullName>
    </submittedName>
</protein>
<gene>
    <name evidence="1" type="ORF">LCGC14_2850420</name>
</gene>
<organism evidence="1">
    <name type="scientific">marine sediment metagenome</name>
    <dbReference type="NCBI Taxonomy" id="412755"/>
    <lineage>
        <taxon>unclassified sequences</taxon>
        <taxon>metagenomes</taxon>
        <taxon>ecological metagenomes</taxon>
    </lineage>
</organism>
<accession>A0A0F8Y8K0</accession>
<sequence>LLGYPDENHSTILRRRLYVLFKSLEGVTHNSPRNLLTRIQSRPYLISHLDTKAKALVIRQYNKHHTYLHYWRFLHVVDMLNNSNGNPIRIESSNFPKHEDSIEGSLMKHVQEAPYVHLRLRTASFICDILALGGFCKYLSMVNPKTSRPVVWIRKL</sequence>
<name>A0A0F8Y8K0_9ZZZZ</name>
<dbReference type="EMBL" id="LAZR01054806">
    <property type="protein sequence ID" value="KKK77752.1"/>
    <property type="molecule type" value="Genomic_DNA"/>
</dbReference>
<proteinExistence type="predicted"/>
<evidence type="ECO:0000313" key="1">
    <source>
        <dbReference type="EMBL" id="KKK77752.1"/>
    </source>
</evidence>